<evidence type="ECO:0000313" key="4">
    <source>
        <dbReference type="Proteomes" id="UP000316584"/>
    </source>
</evidence>
<feature type="domain" description="Calcineurin-like phosphoesterase" evidence="2">
    <location>
        <begin position="64"/>
        <end position="130"/>
    </location>
</feature>
<protein>
    <recommendedName>
        <fullName evidence="2">Calcineurin-like phosphoesterase domain-containing protein</fullName>
    </recommendedName>
</protein>
<dbReference type="RefSeq" id="WP_144891567.1">
    <property type="nucleotide sequence ID" value="NZ_CP042218.1"/>
</dbReference>
<dbReference type="Gene3D" id="3.60.21.10">
    <property type="match status" value="1"/>
</dbReference>
<dbReference type="PANTHER" id="PTHR22953">
    <property type="entry name" value="ACID PHOSPHATASE RELATED"/>
    <property type="match status" value="1"/>
</dbReference>
<gene>
    <name evidence="3" type="ORF">FPZ22_06790</name>
</gene>
<dbReference type="EMBL" id="CP042218">
    <property type="protein sequence ID" value="QDW66636.1"/>
    <property type="molecule type" value="Genomic_DNA"/>
</dbReference>
<dbReference type="Proteomes" id="UP000316584">
    <property type="component" value="Chromosome"/>
</dbReference>
<evidence type="ECO:0000313" key="3">
    <source>
        <dbReference type="EMBL" id="QDW66636.1"/>
    </source>
</evidence>
<accession>A0A518N3Y4</accession>
<organism evidence="3 4">
    <name type="scientific">Luteimonas granuli</name>
    <dbReference type="NCBI Taxonomy" id="1176533"/>
    <lineage>
        <taxon>Bacteria</taxon>
        <taxon>Pseudomonadati</taxon>
        <taxon>Pseudomonadota</taxon>
        <taxon>Gammaproteobacteria</taxon>
        <taxon>Lysobacterales</taxon>
        <taxon>Lysobacteraceae</taxon>
        <taxon>Luteimonas</taxon>
    </lineage>
</organism>
<keyword evidence="4" id="KW-1185">Reference proteome</keyword>
<dbReference type="Pfam" id="PF00149">
    <property type="entry name" value="Metallophos"/>
    <property type="match status" value="1"/>
</dbReference>
<proteinExistence type="predicted"/>
<sequence length="208" mass="23523">MRPASTTPARWCRRSATTKSTRGRAALYVEQLDLPRNGPEGIEPERVYSLEYGDALFVVLDSNLPPEPQVEWLDRTLGTSEATWKFVVYHHPLYSTKPDDRGQPELKAAWAPLFEKHGVDLVLQGDDHAYLRTFPMKGDRVVDSPADGPIYIHAVSGTKMYRQSDAPYIAKRFTDIATYQVIDIDGGRLQYTAYDVQGRVMDAFTIDK</sequence>
<dbReference type="InterPro" id="IPR004843">
    <property type="entry name" value="Calcineurin-like_PHP"/>
</dbReference>
<dbReference type="GO" id="GO:0003993">
    <property type="term" value="F:acid phosphatase activity"/>
    <property type="evidence" value="ECO:0007669"/>
    <property type="project" value="InterPro"/>
</dbReference>
<dbReference type="InterPro" id="IPR039331">
    <property type="entry name" value="PAPs-like"/>
</dbReference>
<name>A0A518N3Y4_9GAMM</name>
<dbReference type="KEGG" id="lug:FPZ22_06790"/>
<dbReference type="PANTHER" id="PTHR22953:SF153">
    <property type="entry name" value="PURPLE ACID PHOSPHATASE"/>
    <property type="match status" value="1"/>
</dbReference>
<dbReference type="SUPFAM" id="SSF56300">
    <property type="entry name" value="Metallo-dependent phosphatases"/>
    <property type="match status" value="1"/>
</dbReference>
<keyword evidence="1" id="KW-0732">Signal</keyword>
<dbReference type="InterPro" id="IPR029052">
    <property type="entry name" value="Metallo-depent_PP-like"/>
</dbReference>
<reference evidence="3 4" key="1">
    <citation type="submission" date="2019-07" db="EMBL/GenBank/DDBJ databases">
        <title>Full genome sequence of Luteimonas sp. Gr-4.</title>
        <authorList>
            <person name="Im W.-T."/>
        </authorList>
    </citation>
    <scope>NUCLEOTIDE SEQUENCE [LARGE SCALE GENOMIC DNA]</scope>
    <source>
        <strain evidence="3 4">Gr-4</strain>
    </source>
</reference>
<dbReference type="OrthoDB" id="9809781at2"/>
<evidence type="ECO:0000256" key="1">
    <source>
        <dbReference type="ARBA" id="ARBA00022729"/>
    </source>
</evidence>
<evidence type="ECO:0000259" key="2">
    <source>
        <dbReference type="Pfam" id="PF00149"/>
    </source>
</evidence>
<dbReference type="AlphaFoldDB" id="A0A518N3Y4"/>